<organism evidence="1 2">
    <name type="scientific">Labilithrix luteola</name>
    <dbReference type="NCBI Taxonomy" id="1391654"/>
    <lineage>
        <taxon>Bacteria</taxon>
        <taxon>Pseudomonadati</taxon>
        <taxon>Myxococcota</taxon>
        <taxon>Polyangia</taxon>
        <taxon>Polyangiales</taxon>
        <taxon>Labilitrichaceae</taxon>
        <taxon>Labilithrix</taxon>
    </lineage>
</organism>
<proteinExistence type="predicted"/>
<reference evidence="1 2" key="1">
    <citation type="submission" date="2015-08" db="EMBL/GenBank/DDBJ databases">
        <authorList>
            <person name="Babu N.S."/>
            <person name="Beckwith C.J."/>
            <person name="Beseler K.G."/>
            <person name="Brison A."/>
            <person name="Carone J.V."/>
            <person name="Caskin T.P."/>
            <person name="Diamond M."/>
            <person name="Durham M.E."/>
            <person name="Foxe J.M."/>
            <person name="Go M."/>
            <person name="Henderson B.A."/>
            <person name="Jones I.B."/>
            <person name="McGettigan J.A."/>
            <person name="Micheletti S.J."/>
            <person name="Nasrallah M.E."/>
            <person name="Ortiz D."/>
            <person name="Piller C.R."/>
            <person name="Privatt S.R."/>
            <person name="Schneider S.L."/>
            <person name="Sharp S."/>
            <person name="Smith T.C."/>
            <person name="Stanton J.D."/>
            <person name="Ullery H.E."/>
            <person name="Wilson R.J."/>
            <person name="Serrano M.G."/>
            <person name="Buck G."/>
            <person name="Lee V."/>
            <person name="Wang Y."/>
            <person name="Carvalho R."/>
            <person name="Voegtly L."/>
            <person name="Shi R."/>
            <person name="Duckworth R."/>
            <person name="Johnson A."/>
            <person name="Loviza R."/>
            <person name="Walstead R."/>
            <person name="Shah Z."/>
            <person name="Kiflezghi M."/>
            <person name="Wade K."/>
            <person name="Ball S.L."/>
            <person name="Bradley K.W."/>
            <person name="Asai D.J."/>
            <person name="Bowman C.A."/>
            <person name="Russell D.A."/>
            <person name="Pope W.H."/>
            <person name="Jacobs-Sera D."/>
            <person name="Hendrix R.W."/>
            <person name="Hatfull G.F."/>
        </authorList>
    </citation>
    <scope>NUCLEOTIDE SEQUENCE [LARGE SCALE GENOMIC DNA]</scope>
    <source>
        <strain evidence="1 2">DSM 27648</strain>
    </source>
</reference>
<dbReference type="KEGG" id="llu:AKJ09_09368"/>
<gene>
    <name evidence="1" type="ORF">AKJ09_09368</name>
</gene>
<dbReference type="STRING" id="1391654.AKJ09_09368"/>
<dbReference type="AlphaFoldDB" id="A0A0K1QBD6"/>
<dbReference type="EMBL" id="CP012333">
    <property type="protein sequence ID" value="AKV02705.1"/>
    <property type="molecule type" value="Genomic_DNA"/>
</dbReference>
<keyword evidence="2" id="KW-1185">Reference proteome</keyword>
<evidence type="ECO:0000313" key="1">
    <source>
        <dbReference type="EMBL" id="AKV02705.1"/>
    </source>
</evidence>
<sequence length="338" mass="36010">MPSLLAATMSVLGCSGHEIPPSPKEQRVPENDVVIDSAAPCVTGRPVETSFCGLPLEGDFENTNDLEVVAQASTTSASCTQLYVATRTINDRVPRVRRYKMISVEPCAFARDEDFAEVTGEISAISTSPDGVVFGLGYDRVRRLAPAPAIDCALDAVEITMHSALTLAPDGRSGWVLVDTTGKPKAAPLAFTGDACHVGPPSEHGFKSKVSGLVMDDRNQLHVLPLTDGKSPLAKPYILDPRTGVIREYEVADRVGGFYSLFDLAPCNEGTCVFDGTRMLNFTSDGHFLGAVPEPRGDGWFAPRAYVGSWTGPLFQLGTGSGSHPGLRLQFIKVPGGT</sequence>
<dbReference type="Proteomes" id="UP000064967">
    <property type="component" value="Chromosome"/>
</dbReference>
<accession>A0A0K1QBD6</accession>
<evidence type="ECO:0000313" key="2">
    <source>
        <dbReference type="Proteomes" id="UP000064967"/>
    </source>
</evidence>
<name>A0A0K1QBD6_9BACT</name>
<protein>
    <submittedName>
        <fullName evidence="1">Uncharacterized protein</fullName>
    </submittedName>
</protein>